<dbReference type="AlphaFoldDB" id="A0A2P5E3X0"/>
<gene>
    <name evidence="2" type="ORF">PanWU01x14_006830</name>
</gene>
<accession>A0A2P5E3X0</accession>
<dbReference type="EMBL" id="JXTB01000002">
    <property type="protein sequence ID" value="PON80233.1"/>
    <property type="molecule type" value="Genomic_DNA"/>
</dbReference>
<dbReference type="Gene3D" id="3.50.30.10">
    <property type="entry name" value="Phosphohistidine domain"/>
    <property type="match status" value="1"/>
</dbReference>
<dbReference type="SUPFAM" id="SSF51621">
    <property type="entry name" value="Phosphoenolpyruvate/pyruvate domain"/>
    <property type="match status" value="1"/>
</dbReference>
<dbReference type="FunFam" id="3.20.20.60:FF:000040">
    <property type="entry name" value="Pyruvate, phosphate dikinase, chloroplastic"/>
    <property type="match status" value="1"/>
</dbReference>
<dbReference type="PANTHER" id="PTHR22931">
    <property type="entry name" value="PHOSPHOENOLPYRUVATE DIKINASE-RELATED"/>
    <property type="match status" value="1"/>
</dbReference>
<dbReference type="Proteomes" id="UP000237105">
    <property type="component" value="Unassembled WGS sequence"/>
</dbReference>
<dbReference type="STRING" id="3476.A0A2P5E3X0"/>
<sequence>MQVLVIGEMVIKEGEWISLNGSTGEVILEKQPLSPPAMSSDLEIFMSWADNIRRLKVMANADTPEDALIARNNGAQGIGLCRTEHMFFASDERLKAVRKMIMAATTEQRKAALNLLLPYQRSDFEGIFRAMDGLPVTIRLLDPPLHEFLPEGDLEQIVGELTAETGMTEDEVFARVEKLSEVNPMLGFRGCRLGISYAELTEMQARAIFQAAVSVSNQGFEVFPEIMELSHQVSLIRSVAKNVFSEMGSSLNYKVGTMIEIPRAALVADEIAKEAEFFSFGTNDLTQMTFGYSRDDVGKFLPIYLSKGILQHDPFEVLDQRGVGQLIKIAAEKGRAARPSLKVGICGEHGGEPSSVAFFAEAGLDYVSCSPFRVPIARLAAAQVAV</sequence>
<feature type="domain" description="PEP-utilising enzyme C-terminal" evidence="1">
    <location>
        <begin position="40"/>
        <end position="385"/>
    </location>
</feature>
<proteinExistence type="predicted"/>
<dbReference type="PANTHER" id="PTHR22931:SF9">
    <property type="entry name" value="PYRUVATE, PHOSPHATE DIKINASE 1, CHLOROPLASTIC"/>
    <property type="match status" value="1"/>
</dbReference>
<dbReference type="GO" id="GO:0016301">
    <property type="term" value="F:kinase activity"/>
    <property type="evidence" value="ECO:0007669"/>
    <property type="project" value="UniProtKB-KW"/>
</dbReference>
<keyword evidence="2" id="KW-0808">Transferase</keyword>
<dbReference type="GO" id="GO:0050242">
    <property type="term" value="F:pyruvate, phosphate dikinase activity"/>
    <property type="evidence" value="ECO:0007669"/>
    <property type="project" value="InterPro"/>
</dbReference>
<evidence type="ECO:0000313" key="2">
    <source>
        <dbReference type="EMBL" id="PON80233.1"/>
    </source>
</evidence>
<dbReference type="Pfam" id="PF02896">
    <property type="entry name" value="PEP-utilizers_C"/>
    <property type="match status" value="1"/>
</dbReference>
<dbReference type="OrthoDB" id="6123450at2759"/>
<dbReference type="InterPro" id="IPR040442">
    <property type="entry name" value="Pyrv_kinase-like_dom_sf"/>
</dbReference>
<dbReference type="Gene3D" id="1.10.189.10">
    <property type="entry name" value="Pyruvate Phosphate Dikinase, domain 2"/>
    <property type="match status" value="1"/>
</dbReference>
<evidence type="ECO:0000313" key="3">
    <source>
        <dbReference type="Proteomes" id="UP000237105"/>
    </source>
</evidence>
<dbReference type="InterPro" id="IPR023151">
    <property type="entry name" value="PEP_util_CS"/>
</dbReference>
<keyword evidence="3" id="KW-1185">Reference proteome</keyword>
<dbReference type="InterPro" id="IPR010121">
    <property type="entry name" value="Pyruvate_phosphate_dikinase"/>
</dbReference>
<dbReference type="InterPro" id="IPR015813">
    <property type="entry name" value="Pyrv/PenolPyrv_kinase-like_dom"/>
</dbReference>
<organism evidence="2 3">
    <name type="scientific">Parasponia andersonii</name>
    <name type="common">Sponia andersonii</name>
    <dbReference type="NCBI Taxonomy" id="3476"/>
    <lineage>
        <taxon>Eukaryota</taxon>
        <taxon>Viridiplantae</taxon>
        <taxon>Streptophyta</taxon>
        <taxon>Embryophyta</taxon>
        <taxon>Tracheophyta</taxon>
        <taxon>Spermatophyta</taxon>
        <taxon>Magnoliopsida</taxon>
        <taxon>eudicotyledons</taxon>
        <taxon>Gunneridae</taxon>
        <taxon>Pentapetalae</taxon>
        <taxon>rosids</taxon>
        <taxon>fabids</taxon>
        <taxon>Rosales</taxon>
        <taxon>Cannabaceae</taxon>
        <taxon>Parasponia</taxon>
    </lineage>
</organism>
<reference evidence="3" key="1">
    <citation type="submission" date="2016-06" db="EMBL/GenBank/DDBJ databases">
        <title>Parallel loss of symbiosis genes in relatives of nitrogen-fixing non-legume Parasponia.</title>
        <authorList>
            <person name="Van Velzen R."/>
            <person name="Holmer R."/>
            <person name="Bu F."/>
            <person name="Rutten L."/>
            <person name="Van Zeijl A."/>
            <person name="Liu W."/>
            <person name="Santuari L."/>
            <person name="Cao Q."/>
            <person name="Sharma T."/>
            <person name="Shen D."/>
            <person name="Roswanjaya Y."/>
            <person name="Wardhani T."/>
            <person name="Kalhor M.S."/>
            <person name="Jansen J."/>
            <person name="Van den Hoogen J."/>
            <person name="Gungor B."/>
            <person name="Hartog M."/>
            <person name="Hontelez J."/>
            <person name="Verver J."/>
            <person name="Yang W.-C."/>
            <person name="Schijlen E."/>
            <person name="Repin R."/>
            <person name="Schilthuizen M."/>
            <person name="Schranz E."/>
            <person name="Heidstra R."/>
            <person name="Miyata K."/>
            <person name="Fedorova E."/>
            <person name="Kohlen W."/>
            <person name="Bisseling T."/>
            <person name="Smit S."/>
            <person name="Geurts R."/>
        </authorList>
    </citation>
    <scope>NUCLEOTIDE SEQUENCE [LARGE SCALE GENOMIC DNA]</scope>
    <source>
        <strain evidence="3">cv. WU1-14</strain>
    </source>
</reference>
<dbReference type="Gene3D" id="3.20.20.60">
    <property type="entry name" value="Phosphoenolpyruvate-binding domains"/>
    <property type="match status" value="1"/>
</dbReference>
<dbReference type="PROSITE" id="PS00742">
    <property type="entry name" value="PEP_ENZYMES_2"/>
    <property type="match status" value="1"/>
</dbReference>
<evidence type="ECO:0000259" key="1">
    <source>
        <dbReference type="Pfam" id="PF02896"/>
    </source>
</evidence>
<comment type="caution">
    <text evidence="2">The sequence shown here is derived from an EMBL/GenBank/DDBJ whole genome shotgun (WGS) entry which is preliminary data.</text>
</comment>
<name>A0A2P5E3X0_PARAD</name>
<keyword evidence="2" id="KW-0418">Kinase</keyword>
<keyword evidence="2" id="KW-0670">Pyruvate</keyword>
<dbReference type="InterPro" id="IPR000121">
    <property type="entry name" value="PEP_util_C"/>
</dbReference>
<protein>
    <submittedName>
        <fullName evidence="2">Pyruvate, phosphate dikinase</fullName>
    </submittedName>
</protein>